<dbReference type="OrthoDB" id="550575at2759"/>
<accession>A0A7G2CDI6</accession>
<protein>
    <submittedName>
        <fullName evidence="3">Uncharacterized protein</fullName>
    </submittedName>
</protein>
<dbReference type="VEuPathDB" id="TriTrypDB:ADEAN_000448500"/>
<keyword evidence="2" id="KW-0677">Repeat</keyword>
<dbReference type="Gene3D" id="3.80.10.10">
    <property type="entry name" value="Ribonuclease Inhibitor"/>
    <property type="match status" value="1"/>
</dbReference>
<keyword evidence="1" id="KW-0433">Leucine-rich repeat</keyword>
<dbReference type="PANTHER" id="PTHR46652">
    <property type="entry name" value="LEUCINE-RICH REPEAT AND IQ DOMAIN-CONTAINING PROTEIN 1-RELATED"/>
    <property type="match status" value="1"/>
</dbReference>
<dbReference type="PANTHER" id="PTHR46652:SF3">
    <property type="entry name" value="LEUCINE-RICH REPEAT-CONTAINING PROTEIN 9"/>
    <property type="match status" value="1"/>
</dbReference>
<dbReference type="EMBL" id="LR877152">
    <property type="protein sequence ID" value="CAD2217007.1"/>
    <property type="molecule type" value="Genomic_DNA"/>
</dbReference>
<dbReference type="AlphaFoldDB" id="A0A7G2CDI6"/>
<dbReference type="SUPFAM" id="SSF52058">
    <property type="entry name" value="L domain-like"/>
    <property type="match status" value="1"/>
</dbReference>
<sequence>MLPFQNMSDYTDYFKTSPPLALASVNAHSRECAECHKKGMLGWNITADDYGTRRVLSIKSIFVEKLRRARWWLTRQRDYPLHVCVRFGGKTMLNDIFILEQFSKKLSVHSVEHTFHLDITGTKSLLPFAVLLLRSESICLRECQLKSLQALERLERLRSVEITDCTGDFTIDPLGSCHNLTYLDVAYCEGLTGLETLESLRNLKVVDVRGVNIATIEFLKNCDHLETLYVSKCKNLGH</sequence>
<dbReference type="Pfam" id="PF23952">
    <property type="entry name" value="LRR_EndoS"/>
    <property type="match status" value="1"/>
</dbReference>
<dbReference type="Proteomes" id="UP000515908">
    <property type="component" value="Chromosome 08"/>
</dbReference>
<organism evidence="3 4">
    <name type="scientific">Angomonas deanei</name>
    <dbReference type="NCBI Taxonomy" id="59799"/>
    <lineage>
        <taxon>Eukaryota</taxon>
        <taxon>Discoba</taxon>
        <taxon>Euglenozoa</taxon>
        <taxon>Kinetoplastea</taxon>
        <taxon>Metakinetoplastina</taxon>
        <taxon>Trypanosomatida</taxon>
        <taxon>Trypanosomatidae</taxon>
        <taxon>Strigomonadinae</taxon>
        <taxon>Angomonas</taxon>
    </lineage>
</organism>
<evidence type="ECO:0000256" key="2">
    <source>
        <dbReference type="ARBA" id="ARBA00022737"/>
    </source>
</evidence>
<dbReference type="InterPro" id="IPR032675">
    <property type="entry name" value="LRR_dom_sf"/>
</dbReference>
<name>A0A7G2CDI6_9TRYP</name>
<proteinExistence type="predicted"/>
<evidence type="ECO:0000313" key="4">
    <source>
        <dbReference type="Proteomes" id="UP000515908"/>
    </source>
</evidence>
<gene>
    <name evidence="3" type="ORF">ADEAN_000448500</name>
</gene>
<dbReference type="InterPro" id="IPR050836">
    <property type="entry name" value="SDS22/Internalin_LRR"/>
</dbReference>
<reference evidence="3 4" key="1">
    <citation type="submission" date="2020-08" db="EMBL/GenBank/DDBJ databases">
        <authorList>
            <person name="Newling K."/>
            <person name="Davey J."/>
            <person name="Forrester S."/>
        </authorList>
    </citation>
    <scope>NUCLEOTIDE SEQUENCE [LARGE SCALE GENOMIC DNA]</scope>
    <source>
        <strain evidence="4">Crithidia deanei Carvalho (ATCC PRA-265)</strain>
    </source>
</reference>
<evidence type="ECO:0000256" key="1">
    <source>
        <dbReference type="ARBA" id="ARBA00022614"/>
    </source>
</evidence>
<evidence type="ECO:0000313" key="3">
    <source>
        <dbReference type="EMBL" id="CAD2217007.1"/>
    </source>
</evidence>
<keyword evidence="4" id="KW-1185">Reference proteome</keyword>